<organism evidence="1 2">
    <name type="scientific">Flavobacterium defluvii</name>
    <dbReference type="NCBI Taxonomy" id="370979"/>
    <lineage>
        <taxon>Bacteria</taxon>
        <taxon>Pseudomonadati</taxon>
        <taxon>Bacteroidota</taxon>
        <taxon>Flavobacteriia</taxon>
        <taxon>Flavobacteriales</taxon>
        <taxon>Flavobacteriaceae</taxon>
        <taxon>Flavobacterium</taxon>
    </lineage>
</organism>
<reference evidence="2" key="1">
    <citation type="submission" date="2016-11" db="EMBL/GenBank/DDBJ databases">
        <authorList>
            <person name="Varghese N."/>
            <person name="Submissions S."/>
        </authorList>
    </citation>
    <scope>NUCLEOTIDE SEQUENCE [LARGE SCALE GENOMIC DNA]</scope>
    <source>
        <strain evidence="2">DSM 17963</strain>
    </source>
</reference>
<evidence type="ECO:0000313" key="2">
    <source>
        <dbReference type="Proteomes" id="UP000184071"/>
    </source>
</evidence>
<sequence>MEIDKFNGVTDSEFIEYFKIDLHSRIEIINYTYPHELLDEDGGFGEHVQRCVGLLKDYIIICHREAKAALRRKQKEALENDGSPRIEMELGQMVQETPEEKTYRLEMEKNQEKEESAAKYRELSEEINSLIDGHREKVKIIYVDL</sequence>
<dbReference type="OrthoDB" id="1366558at2"/>
<dbReference type="EMBL" id="FQWC01000002">
    <property type="protein sequence ID" value="SHG38006.1"/>
    <property type="molecule type" value="Genomic_DNA"/>
</dbReference>
<dbReference type="RefSeq" id="WP_073414784.1">
    <property type="nucleotide sequence ID" value="NZ_FQWC01000002.1"/>
</dbReference>
<keyword evidence="2" id="KW-1185">Reference proteome</keyword>
<evidence type="ECO:0000313" key="1">
    <source>
        <dbReference type="EMBL" id="SHG38006.1"/>
    </source>
</evidence>
<accession>A0A1M5JBN1</accession>
<name>A0A1M5JBN1_9FLAO</name>
<proteinExistence type="predicted"/>
<gene>
    <name evidence="1" type="ORF">SAMN05443663_102669</name>
</gene>
<dbReference type="Proteomes" id="UP000184071">
    <property type="component" value="Unassembled WGS sequence"/>
</dbReference>
<protein>
    <submittedName>
        <fullName evidence="1">Uncharacterized protein</fullName>
    </submittedName>
</protein>
<dbReference type="AlphaFoldDB" id="A0A1M5JBN1"/>